<dbReference type="AlphaFoldDB" id="A0AAC9LB05"/>
<dbReference type="EMBL" id="CP016076">
    <property type="protein sequence ID" value="APU13049.1"/>
    <property type="molecule type" value="Genomic_DNA"/>
</dbReference>
<name>A0AAC9LB05_9PSEU</name>
<evidence type="ECO:0000313" key="1">
    <source>
        <dbReference type="EMBL" id="APU13049.1"/>
    </source>
</evidence>
<dbReference type="RefSeq" id="WP_075739247.1">
    <property type="nucleotide sequence ID" value="NZ_CP016076.1"/>
</dbReference>
<organism evidence="1 2">
    <name type="scientific">Actinoalloteichus fjordicus</name>
    <dbReference type="NCBI Taxonomy" id="1612552"/>
    <lineage>
        <taxon>Bacteria</taxon>
        <taxon>Bacillati</taxon>
        <taxon>Actinomycetota</taxon>
        <taxon>Actinomycetes</taxon>
        <taxon>Pseudonocardiales</taxon>
        <taxon>Pseudonocardiaceae</taxon>
        <taxon>Actinoalloteichus</taxon>
    </lineage>
</organism>
<dbReference type="Proteomes" id="UP000185511">
    <property type="component" value="Chromosome"/>
</dbReference>
<proteinExistence type="predicted"/>
<sequence length="108" mass="11900">MNQAGRAVDPRIGGPPGFVVSGVRTVCSVTVGGPRAPTDGGRGVVALVRAKVLDGPDRDALSSVEWQQRHDQCRRRLEAMNPADRQVWTVDWLPRREQLREATMRVVT</sequence>
<reference evidence="2" key="1">
    <citation type="submission" date="2016-06" db="EMBL/GenBank/DDBJ databases">
        <title>Complete genome sequence of Actinoalloteichus fjordicus DSM 46855 (=ADI127-17), type strain of the new species Actinoalloteichus fjordicus.</title>
        <authorList>
            <person name="Ruckert C."/>
            <person name="Nouioui I."/>
            <person name="Willmese J."/>
            <person name="van Wezel G."/>
            <person name="Klenk H.-P."/>
            <person name="Kalinowski J."/>
            <person name="Zotchev S.B."/>
        </authorList>
    </citation>
    <scope>NUCLEOTIDE SEQUENCE [LARGE SCALE GENOMIC DNA]</scope>
    <source>
        <strain evidence="2">ADI127-7</strain>
    </source>
</reference>
<protein>
    <submittedName>
        <fullName evidence="1">Uncharacterized protein</fullName>
    </submittedName>
</protein>
<gene>
    <name evidence="1" type="ORF">UA74_04850</name>
</gene>
<dbReference type="KEGG" id="acad:UA74_04850"/>
<accession>A0AAC9LB05</accession>
<keyword evidence="2" id="KW-1185">Reference proteome</keyword>
<evidence type="ECO:0000313" key="2">
    <source>
        <dbReference type="Proteomes" id="UP000185511"/>
    </source>
</evidence>